<keyword evidence="5" id="KW-0539">Nucleus</keyword>
<accession>A0A3B6GVG7</accession>
<keyword evidence="4" id="KW-0804">Transcription</keyword>
<dbReference type="AlphaFoldDB" id="A0A3B6GVG7"/>
<dbReference type="GO" id="GO:0005634">
    <property type="term" value="C:nucleus"/>
    <property type="evidence" value="ECO:0007669"/>
    <property type="project" value="UniProtKB-SubCell"/>
</dbReference>
<feature type="region of interest" description="Disordered" evidence="6">
    <location>
        <begin position="167"/>
        <end position="257"/>
    </location>
</feature>
<dbReference type="Proteomes" id="UP000019116">
    <property type="component" value="Chromosome 3D"/>
</dbReference>
<dbReference type="Gramene" id="TraesCS3D03G0623600.1">
    <property type="protein sequence ID" value="TraesCS3D03G0623600.1.CDS1"/>
    <property type="gene ID" value="TraesCS3D03G0623600"/>
</dbReference>
<reference evidence="8" key="1">
    <citation type="submission" date="2018-08" db="EMBL/GenBank/DDBJ databases">
        <authorList>
            <person name="Rossello M."/>
        </authorList>
    </citation>
    <scope>NUCLEOTIDE SEQUENCE [LARGE SCALE GENOMIC DNA]</scope>
    <source>
        <strain evidence="8">cv. Chinese Spring</strain>
    </source>
</reference>
<organism evidence="8">
    <name type="scientific">Triticum aestivum</name>
    <name type="common">Wheat</name>
    <dbReference type="NCBI Taxonomy" id="4565"/>
    <lineage>
        <taxon>Eukaryota</taxon>
        <taxon>Viridiplantae</taxon>
        <taxon>Streptophyta</taxon>
        <taxon>Embryophyta</taxon>
        <taxon>Tracheophyta</taxon>
        <taxon>Spermatophyta</taxon>
        <taxon>Magnoliopsida</taxon>
        <taxon>Liliopsida</taxon>
        <taxon>Poales</taxon>
        <taxon>Poaceae</taxon>
        <taxon>BOP clade</taxon>
        <taxon>Pooideae</taxon>
        <taxon>Triticodae</taxon>
        <taxon>Triticeae</taxon>
        <taxon>Triticinae</taxon>
        <taxon>Triticum</taxon>
    </lineage>
</organism>
<dbReference type="RefSeq" id="XP_044357591.1">
    <property type="nucleotide sequence ID" value="XM_044501656.1"/>
</dbReference>
<dbReference type="Gramene" id="TraesROB_scaffold_086198_01G000200.1">
    <property type="protein sequence ID" value="TraesROB_scaffold_086198_01G000200.1"/>
    <property type="gene ID" value="TraesROB_scaffold_086198_01G000200"/>
</dbReference>
<comment type="subcellular location">
    <subcellularLocation>
        <location evidence="1">Nucleus</location>
    </subcellularLocation>
</comment>
<dbReference type="Gramene" id="TraesWEE_scaffold_107973_01G000200.1">
    <property type="protein sequence ID" value="TraesWEE_scaffold_107973_01G000200.1"/>
    <property type="gene ID" value="TraesWEE_scaffold_107973_01G000200"/>
</dbReference>
<reference evidence="8" key="2">
    <citation type="submission" date="2018-10" db="UniProtKB">
        <authorList>
            <consortium name="EnsemblPlants"/>
        </authorList>
    </citation>
    <scope>IDENTIFICATION</scope>
</reference>
<dbReference type="SMR" id="A0A3B6GVG7"/>
<dbReference type="OrthoDB" id="655701at2759"/>
<gene>
    <name evidence="8" type="primary">LOC123078992</name>
</gene>
<evidence type="ECO:0000256" key="2">
    <source>
        <dbReference type="ARBA" id="ARBA00023015"/>
    </source>
</evidence>
<feature type="domain" description="NAC" evidence="7">
    <location>
        <begin position="278"/>
        <end position="433"/>
    </location>
</feature>
<dbReference type="GeneID" id="123078992"/>
<dbReference type="Gramene" id="TraesCAD_scaffold_079270_01G000100.1">
    <property type="protein sequence ID" value="TraesCAD_scaffold_079270_01G000100.1"/>
    <property type="gene ID" value="TraesCAD_scaffold_079270_01G000100"/>
</dbReference>
<evidence type="ECO:0000256" key="3">
    <source>
        <dbReference type="ARBA" id="ARBA00023125"/>
    </source>
</evidence>
<dbReference type="EnsemblPlants" id="TraesCS3D02G269600.1">
    <property type="protein sequence ID" value="TraesCS3D02G269600.1.cds1"/>
    <property type="gene ID" value="TraesCS3D02G269600"/>
</dbReference>
<dbReference type="Gramene" id="TraesSYM3D03G01932780.1">
    <property type="protein sequence ID" value="TraesSYM3D03G01932780.1.CDS1"/>
    <property type="gene ID" value="TraesSYM3D03G01932780"/>
</dbReference>
<dbReference type="Gramene" id="TraesCS3D02G269600.1">
    <property type="protein sequence ID" value="TraesCS3D02G269600.1.cds1"/>
    <property type="gene ID" value="TraesCS3D02G269600"/>
</dbReference>
<evidence type="ECO:0000256" key="1">
    <source>
        <dbReference type="ARBA" id="ARBA00004123"/>
    </source>
</evidence>
<dbReference type="InterPro" id="IPR003441">
    <property type="entry name" value="NAC-dom"/>
</dbReference>
<keyword evidence="2" id="KW-0805">Transcription regulation</keyword>
<dbReference type="Gramene" id="TraesLAC3D03G01850550.1">
    <property type="protein sequence ID" value="TraesLAC3D03G01850550.1.CDS1"/>
    <property type="gene ID" value="TraesLAC3D03G01850550"/>
</dbReference>
<dbReference type="Gramene" id="TraesMAC3D03G01907450.1">
    <property type="protein sequence ID" value="TraesMAC3D03G01907450.1.CDS1"/>
    <property type="gene ID" value="TraesMAC3D03G01907450"/>
</dbReference>
<feature type="domain" description="NAC" evidence="7">
    <location>
        <begin position="9"/>
        <end position="163"/>
    </location>
</feature>
<evidence type="ECO:0000256" key="5">
    <source>
        <dbReference type="ARBA" id="ARBA00023242"/>
    </source>
</evidence>
<feature type="region of interest" description="Disordered" evidence="6">
    <location>
        <begin position="436"/>
        <end position="575"/>
    </location>
</feature>
<feature type="compositionally biased region" description="Polar residues" evidence="6">
    <location>
        <begin position="212"/>
        <end position="239"/>
    </location>
</feature>
<dbReference type="Pfam" id="PF02365">
    <property type="entry name" value="NAM"/>
    <property type="match status" value="2"/>
</dbReference>
<protein>
    <recommendedName>
        <fullName evidence="7">NAC domain-containing protein</fullName>
    </recommendedName>
</protein>
<dbReference type="Gramene" id="TraesCLE_scaffold_055442_01G000200.1">
    <property type="protein sequence ID" value="TraesCLE_scaffold_055442_01G000200.1"/>
    <property type="gene ID" value="TraesCLE_scaffold_055442_01G000200"/>
</dbReference>
<evidence type="ECO:0000256" key="6">
    <source>
        <dbReference type="SAM" id="MobiDB-lite"/>
    </source>
</evidence>
<evidence type="ECO:0000256" key="4">
    <source>
        <dbReference type="ARBA" id="ARBA00023163"/>
    </source>
</evidence>
<name>A0A3B6GVG7_WHEAT</name>
<dbReference type="SUPFAM" id="SSF101941">
    <property type="entry name" value="NAC domain"/>
    <property type="match status" value="2"/>
</dbReference>
<dbReference type="GO" id="GO:0003677">
    <property type="term" value="F:DNA binding"/>
    <property type="evidence" value="ECO:0007669"/>
    <property type="project" value="UniProtKB-KW"/>
</dbReference>
<dbReference type="Gramene" id="TraesSTA3D03G01903920.1">
    <property type="protein sequence ID" value="TraesSTA3D03G01903920.1.CDS1"/>
    <property type="gene ID" value="TraesSTA3D03G01903920"/>
</dbReference>
<dbReference type="Gramene" id="TraesJAG3D03G01917130.1">
    <property type="protein sequence ID" value="TraesJAG3D03G01917130.1.CDS1"/>
    <property type="gene ID" value="TraesJAG3D03G01917130"/>
</dbReference>
<dbReference type="PROSITE" id="PS51005">
    <property type="entry name" value="NAC"/>
    <property type="match status" value="2"/>
</dbReference>
<dbReference type="InterPro" id="IPR036093">
    <property type="entry name" value="NAC_dom_sf"/>
</dbReference>
<keyword evidence="9" id="KW-1185">Reference proteome</keyword>
<sequence>MAPIRRAAQRPDFASHPSDLELISTYLIPWVSTGERPWKFVHEADVYAATPQDLARAYAPATASDGQESWYFFTTLRAKSRRGQRKARTVGSGDHGCWHSERAAKPLFAGIGHSRQIGYRQAFSFATKEDGRLVRSGWLMAEIGLNPDASAEEELVLCKVYRSPRVGTGQRSTAPAATGVGPVRIGRGKASEEDSTSSEEGTPRAAGPGCYSAQQPARVSASTSGTLSMEVSDSEQGSTSRGGGVIGTSPSATPPRVPRSEALRAAQLPRIPTVPVAQRPDFASHPSDQVLIKSYLTPRVASGQHPCQFTHDADVYTASPAALTRKYSPALASDGEKAWYFFTLLPAKSAHGQRRPRTVGTGEGCWHSEAGVKPVLDGDHPIGWRQFFSFMTKEEGQRVRSIRSGWIMVEIGLDHGKEEGPSDELVLCKVYRSPRAGPVEPPAAAGRKRKSGDNYSGSAAPVLTLGPAPGARNSTAASTSSSGHKKRKTHSRNSGPVLRPARGVLKLTRPVTSGRKKNSSAERRTPCARCGMEPALSHRGTPDPADEEEDGSETDLDEDDPMTGESGAPHCHRAGESSVCGRTFYQFKI</sequence>
<dbReference type="GO" id="GO:0006355">
    <property type="term" value="P:regulation of DNA-templated transcription"/>
    <property type="evidence" value="ECO:0007669"/>
    <property type="project" value="InterPro"/>
</dbReference>
<evidence type="ECO:0000313" key="8">
    <source>
        <dbReference type="EnsemblPlants" id="TraesCS3D02G269600.1.cds1"/>
    </source>
</evidence>
<evidence type="ECO:0000313" key="9">
    <source>
        <dbReference type="Proteomes" id="UP000019116"/>
    </source>
</evidence>
<dbReference type="Gene3D" id="2.170.150.80">
    <property type="entry name" value="NAC domain"/>
    <property type="match status" value="2"/>
</dbReference>
<feature type="compositionally biased region" description="Acidic residues" evidence="6">
    <location>
        <begin position="544"/>
        <end position="562"/>
    </location>
</feature>
<dbReference type="PANTHER" id="PTHR31719:SF243">
    <property type="entry name" value="NAC DOMAIN-CONTAINING PROTEIN"/>
    <property type="match status" value="1"/>
</dbReference>
<dbReference type="Gramene" id="TraesPARA_EIv1.0_1119180.1">
    <property type="protein sequence ID" value="TraesPARA_EIv1.0_1119180.1.CDS1"/>
    <property type="gene ID" value="TraesPARA_EIv1.0_1119180"/>
</dbReference>
<evidence type="ECO:0000259" key="7">
    <source>
        <dbReference type="PROSITE" id="PS51005"/>
    </source>
</evidence>
<dbReference type="PANTHER" id="PTHR31719">
    <property type="entry name" value="NAC TRANSCRIPTION FACTOR 56"/>
    <property type="match status" value="1"/>
</dbReference>
<dbReference type="Gramene" id="TraesNOR3D03G01935650.1">
    <property type="protein sequence ID" value="TraesNOR3D03G01935650.1.CDS1"/>
    <property type="gene ID" value="TraesNOR3D03G01935650"/>
</dbReference>
<dbReference type="Gramene" id="TraesJUL3D03G01926930.1">
    <property type="protein sequence ID" value="TraesJUL3D03G01926930.1.CDS1"/>
    <property type="gene ID" value="TraesJUL3D03G01926930"/>
</dbReference>
<dbReference type="OMA" id="EANWEAM"/>
<proteinExistence type="predicted"/>
<keyword evidence="3" id="KW-0238">DNA-binding</keyword>
<dbReference type="Gramene" id="TraesLDM3D03G01907180.1">
    <property type="protein sequence ID" value="TraesLDM3D03G01907180.1.CDS1"/>
    <property type="gene ID" value="TraesLDM3D03G01907180"/>
</dbReference>